<dbReference type="EMBL" id="JADEYS010000006">
    <property type="protein sequence ID" value="MBE9397180.1"/>
    <property type="molecule type" value="Genomic_DNA"/>
</dbReference>
<dbReference type="Gene3D" id="1.20.120.530">
    <property type="entry name" value="GntR ligand-binding domain-like"/>
    <property type="match status" value="1"/>
</dbReference>
<dbReference type="GO" id="GO:0003677">
    <property type="term" value="F:DNA binding"/>
    <property type="evidence" value="ECO:0007669"/>
    <property type="project" value="UniProtKB-KW"/>
</dbReference>
<proteinExistence type="predicted"/>
<evidence type="ECO:0000259" key="4">
    <source>
        <dbReference type="PROSITE" id="PS50949"/>
    </source>
</evidence>
<accession>A0A8J7F8U7</accession>
<dbReference type="InterPro" id="IPR000524">
    <property type="entry name" value="Tscrpt_reg_HTH_GntR"/>
</dbReference>
<protein>
    <submittedName>
        <fullName evidence="5">DNA-binding transcriptional regulator CsiR</fullName>
    </submittedName>
</protein>
<dbReference type="RefSeq" id="WP_193952725.1">
    <property type="nucleotide sequence ID" value="NZ_JADEYS010000006.1"/>
</dbReference>
<dbReference type="InterPro" id="IPR036390">
    <property type="entry name" value="WH_DNA-bd_sf"/>
</dbReference>
<name>A0A8J7F8U7_9GAMM</name>
<dbReference type="NCBIfam" id="NF008576">
    <property type="entry name" value="PRK11534.1"/>
    <property type="match status" value="1"/>
</dbReference>
<dbReference type="Pfam" id="PF07729">
    <property type="entry name" value="FCD"/>
    <property type="match status" value="1"/>
</dbReference>
<dbReference type="PANTHER" id="PTHR43537:SF20">
    <property type="entry name" value="HTH-TYPE TRANSCRIPTIONAL REPRESSOR GLAR"/>
    <property type="match status" value="1"/>
</dbReference>
<dbReference type="SUPFAM" id="SSF46785">
    <property type="entry name" value="Winged helix' DNA-binding domain"/>
    <property type="match status" value="1"/>
</dbReference>
<dbReference type="SUPFAM" id="SSF48008">
    <property type="entry name" value="GntR ligand-binding domain-like"/>
    <property type="match status" value="1"/>
</dbReference>
<sequence>MTAHANTPHTPNTHSSDNYATQVLSQLKQDILTGYFSPGEKLRMVRLKERYQVGVSPLREALSQLLVEQLVIVENQRGFTVHPISAEEMADIYHTRAQIEGLCVGQAIERGDDAWEASILAAAHRLKKSAELLDENSPENIQRWEALHQEFHTAIAAGCASPTLLHVRRSLYEKASRYRNLWLKRNMLNRTVFHANQQQHQDLIDALLARDSESAVQLIQEHLLGPYRALKDTQL</sequence>
<keyword evidence="3" id="KW-0804">Transcription</keyword>
<dbReference type="Gene3D" id="1.10.10.10">
    <property type="entry name" value="Winged helix-like DNA-binding domain superfamily/Winged helix DNA-binding domain"/>
    <property type="match status" value="1"/>
</dbReference>
<evidence type="ECO:0000256" key="3">
    <source>
        <dbReference type="ARBA" id="ARBA00023163"/>
    </source>
</evidence>
<dbReference type="InterPro" id="IPR036388">
    <property type="entry name" value="WH-like_DNA-bd_sf"/>
</dbReference>
<evidence type="ECO:0000313" key="5">
    <source>
        <dbReference type="EMBL" id="MBE9397180.1"/>
    </source>
</evidence>
<organism evidence="5 6">
    <name type="scientific">Pontibacterium sinense</name>
    <dbReference type="NCBI Taxonomy" id="2781979"/>
    <lineage>
        <taxon>Bacteria</taxon>
        <taxon>Pseudomonadati</taxon>
        <taxon>Pseudomonadota</taxon>
        <taxon>Gammaproteobacteria</taxon>
        <taxon>Oceanospirillales</taxon>
        <taxon>Oceanospirillaceae</taxon>
        <taxon>Pontibacterium</taxon>
    </lineage>
</organism>
<keyword evidence="1" id="KW-0805">Transcription regulation</keyword>
<feature type="domain" description="HTH gntR-type" evidence="4">
    <location>
        <begin position="17"/>
        <end position="84"/>
    </location>
</feature>
<evidence type="ECO:0000256" key="2">
    <source>
        <dbReference type="ARBA" id="ARBA00023125"/>
    </source>
</evidence>
<keyword evidence="6" id="KW-1185">Reference proteome</keyword>
<dbReference type="SMART" id="SM00895">
    <property type="entry name" value="FCD"/>
    <property type="match status" value="1"/>
</dbReference>
<evidence type="ECO:0000256" key="1">
    <source>
        <dbReference type="ARBA" id="ARBA00023015"/>
    </source>
</evidence>
<evidence type="ECO:0000313" key="6">
    <source>
        <dbReference type="Proteomes" id="UP000640333"/>
    </source>
</evidence>
<gene>
    <name evidence="5" type="primary">csiR</name>
    <name evidence="5" type="ORF">IOQ59_07905</name>
</gene>
<dbReference type="Proteomes" id="UP000640333">
    <property type="component" value="Unassembled WGS sequence"/>
</dbReference>
<dbReference type="GO" id="GO:0003700">
    <property type="term" value="F:DNA-binding transcription factor activity"/>
    <property type="evidence" value="ECO:0007669"/>
    <property type="project" value="InterPro"/>
</dbReference>
<dbReference type="PROSITE" id="PS50949">
    <property type="entry name" value="HTH_GNTR"/>
    <property type="match status" value="1"/>
</dbReference>
<dbReference type="PANTHER" id="PTHR43537">
    <property type="entry name" value="TRANSCRIPTIONAL REGULATOR, GNTR FAMILY"/>
    <property type="match status" value="1"/>
</dbReference>
<dbReference type="SMART" id="SM00345">
    <property type="entry name" value="HTH_GNTR"/>
    <property type="match status" value="1"/>
</dbReference>
<dbReference type="InterPro" id="IPR011711">
    <property type="entry name" value="GntR_C"/>
</dbReference>
<reference evidence="5" key="1">
    <citation type="submission" date="2020-10" db="EMBL/GenBank/DDBJ databases">
        <title>Bacterium isolated from coastal waters sediment.</title>
        <authorList>
            <person name="Chen R.-J."/>
            <person name="Lu D.-C."/>
            <person name="Zhu K.-L."/>
            <person name="Du Z.-J."/>
        </authorList>
    </citation>
    <scope>NUCLEOTIDE SEQUENCE</scope>
    <source>
        <strain evidence="5">N1Y112</strain>
    </source>
</reference>
<keyword evidence="2 5" id="KW-0238">DNA-binding</keyword>
<dbReference type="AlphaFoldDB" id="A0A8J7F8U7"/>
<dbReference type="Pfam" id="PF00392">
    <property type="entry name" value="GntR"/>
    <property type="match status" value="1"/>
</dbReference>
<dbReference type="InterPro" id="IPR008920">
    <property type="entry name" value="TF_FadR/GntR_C"/>
</dbReference>
<comment type="caution">
    <text evidence="5">The sequence shown here is derived from an EMBL/GenBank/DDBJ whole genome shotgun (WGS) entry which is preliminary data.</text>
</comment>